<name>A0AB35C1W7_9GAMM</name>
<evidence type="ECO:0000313" key="3">
    <source>
        <dbReference type="Proteomes" id="UP000680020"/>
    </source>
</evidence>
<evidence type="ECO:0000259" key="1">
    <source>
        <dbReference type="Pfam" id="PF13511"/>
    </source>
</evidence>
<evidence type="ECO:0000313" key="2">
    <source>
        <dbReference type="EMBL" id="MBS7825207.1"/>
    </source>
</evidence>
<sequence length="149" mass="16708">MSAHAQQMYRWTDSEGVVHYTEYAPEETREQILNFKDNEEKSAPASVKKVDIMRTSAAVLVEMPNGRKAVSNDNDAPVATNLSAAQKMSEMTFCQTVQANIATFEALKKGEVASLMWVSRQGETIPMNDTQIDAHYKANIDNLEQYCLQ</sequence>
<dbReference type="Pfam" id="PF13511">
    <property type="entry name" value="DUF4124"/>
    <property type="match status" value="1"/>
</dbReference>
<organism evidence="2 3">
    <name type="scientific">Wohlfahrtiimonas chitiniclastica</name>
    <dbReference type="NCBI Taxonomy" id="400946"/>
    <lineage>
        <taxon>Bacteria</taxon>
        <taxon>Pseudomonadati</taxon>
        <taxon>Pseudomonadota</taxon>
        <taxon>Gammaproteobacteria</taxon>
        <taxon>Cardiobacteriales</taxon>
        <taxon>Ignatzschineriaceae</taxon>
        <taxon>Wohlfahrtiimonas</taxon>
    </lineage>
</organism>
<accession>A0AB35C1W7</accession>
<dbReference type="EMBL" id="JAGIBU010000008">
    <property type="protein sequence ID" value="MBS7825207.1"/>
    <property type="molecule type" value="Genomic_DNA"/>
</dbReference>
<comment type="caution">
    <text evidence="2">The sequence shown here is derived from an EMBL/GenBank/DDBJ whole genome shotgun (WGS) entry which is preliminary data.</text>
</comment>
<dbReference type="Proteomes" id="UP000680020">
    <property type="component" value="Unassembled WGS sequence"/>
</dbReference>
<dbReference type="AlphaFoldDB" id="A0AB35C1W7"/>
<reference evidence="2" key="1">
    <citation type="submission" date="2021-03" db="EMBL/GenBank/DDBJ databases">
        <title>Identification and antibiotic profiling of Wohlfahrtiimonas chitiniclastica, an underestimated human pathogen.</title>
        <authorList>
            <person name="Kopf A."/>
            <person name="Bunk B."/>
            <person name="Coldewey S."/>
            <person name="Gunzer F."/>
            <person name="Riedel T."/>
            <person name="Schroettner P."/>
        </authorList>
    </citation>
    <scope>NUCLEOTIDE SEQUENCE</scope>
    <source>
        <strain evidence="2">DSM 100917</strain>
    </source>
</reference>
<gene>
    <name evidence="2" type="ORF">J7561_08325</name>
</gene>
<dbReference type="InterPro" id="IPR025392">
    <property type="entry name" value="DUF4124"/>
</dbReference>
<protein>
    <submittedName>
        <fullName evidence="2">DUF4124 domain-containing protein</fullName>
    </submittedName>
</protein>
<feature type="domain" description="DUF4124" evidence="1">
    <location>
        <begin position="3"/>
        <end position="34"/>
    </location>
</feature>
<proteinExistence type="predicted"/>